<evidence type="ECO:0000313" key="2">
    <source>
        <dbReference type="EMBL" id="MCC9066379.1"/>
    </source>
</evidence>
<feature type="transmembrane region" description="Helical" evidence="1">
    <location>
        <begin position="689"/>
        <end position="708"/>
    </location>
</feature>
<accession>A0ABS8MLK8</accession>
<keyword evidence="1" id="KW-0472">Membrane</keyword>
<dbReference type="Proteomes" id="UP001430679">
    <property type="component" value="Unassembled WGS sequence"/>
</dbReference>
<name>A0ABS8MLK8_9FLAO</name>
<feature type="transmembrane region" description="Helical" evidence="1">
    <location>
        <begin position="595"/>
        <end position="620"/>
    </location>
</feature>
<organism evidence="2 3">
    <name type="scientific">Flavobacterium piscisymbiosum</name>
    <dbReference type="NCBI Taxonomy" id="2893753"/>
    <lineage>
        <taxon>Bacteria</taxon>
        <taxon>Pseudomonadati</taxon>
        <taxon>Bacteroidota</taxon>
        <taxon>Flavobacteriia</taxon>
        <taxon>Flavobacteriales</taxon>
        <taxon>Flavobacteriaceae</taxon>
        <taxon>Flavobacterium</taxon>
    </lineage>
</organism>
<proteinExistence type="predicted"/>
<comment type="caution">
    <text evidence="2">The sequence shown here is derived from an EMBL/GenBank/DDBJ whole genome shotgun (WGS) entry which is preliminary data.</text>
</comment>
<dbReference type="RefSeq" id="WP_230040284.1">
    <property type="nucleotide sequence ID" value="NZ_JAJJMM010000001.1"/>
</dbReference>
<gene>
    <name evidence="2" type="ORF">LNP81_25600</name>
</gene>
<keyword evidence="1" id="KW-1133">Transmembrane helix</keyword>
<evidence type="ECO:0000256" key="1">
    <source>
        <dbReference type="SAM" id="Phobius"/>
    </source>
</evidence>
<evidence type="ECO:0000313" key="3">
    <source>
        <dbReference type="Proteomes" id="UP001430679"/>
    </source>
</evidence>
<keyword evidence="3" id="KW-1185">Reference proteome</keyword>
<reference evidence="2" key="1">
    <citation type="submission" date="2021-11" db="EMBL/GenBank/DDBJ databases">
        <title>Description of novel Flavobacterium species.</title>
        <authorList>
            <person name="Saticioglu I.B."/>
            <person name="Ay H."/>
            <person name="Altun S."/>
            <person name="Duman M."/>
        </authorList>
    </citation>
    <scope>NUCLEOTIDE SEQUENCE</scope>
    <source>
        <strain evidence="2">F-30</strain>
    </source>
</reference>
<sequence>MVVLLYKSGIPVKLTNNFSELKFDIEGFLIEFTYKTVIEKNIINTKYLFYNKSSFKTADKKRSDLTDGFYDEKQFLKYIENTGPNIPLGSDMIYKHKFNFHNFIAKAGAPISVSVTNFDAPYDLFYDRKKYDFTIENTIDNRGVRSYSDGILDGFETIDYKLRLPSNFTSSTIPVSISPLNKPGSYFYAKNLGDFIDRYTNNDDKRKRKKIVMLIIFKIREIIDDIFPNLLMHSTSESVLEATANDIDTDLGKLSNLEQMLFLLKKSWGYYYDPKSSLPHRRTLPTIFNEQSSYADLEYYYIGLVSFYQKTYKIPHALSTFPQETKYEYLLEILPINAISALPIEIIKKTILFFIKLRNITETEEQFIVRLVLSVAQNQANAFLDFLLKIENGVNTNFDCLFQMLDDARIERIPIASWIADEKTNRMAFIYAVYELWKVSKYNLLNVSQEVNTESFFFTDGNNYYKYQNGHLKSIVLECGRISSVNSDDPAMPLQTNTWVNYITDKTLKKELVTINKKVSTTNLYLSTDGHYLGDAPSLDKNESIPNEYHLYQSITLIGHQADDRTILPNNQPIPAFLFYYSDDFKRLLKIDAKIALAVTIGIEVVLFFTFGGITQLKYLQHLKYLTKIRAALSGELIASEEILVWTGLEAGSFTTSITAATIYSLGQYNATLLPTEEQRMAREQANKAFLYIALAFGGGTIYCRYKAVTAAEYALIDLAGTVAMPAEVKSVMQTLLGDKVNDVVSFETKLSTLPQLENTNLITTRYANYSDDLKRAFYRDFGEIKNTETKFWNSLNKTSTLDNWEELKQLDVLERNEISVISNTARSSAYKNFYNEIPTRYILERAQINGRLSFLDTFGNKDLYFDKFVQNPQKISEFIDGNGMRRLLLSEADYHWLNNNFNSIQIKDLYDHFIAIRNKIKTPNKPQHNNAFEWIKNPSSANKEKAIKYLGDGSRVTVGDYIEKPAIDYIKRNLSSYEEGYVSVDIMFYSKNDKLLHTSAIRDIDGLIYNNITGKFEKIYSCKLPINATKWDEEVGYLLAYGQMPYYDKVEMKNFFVSNQLLKTKKIKGFDDIDYFKFKMINVKTNEKIIINASDFQQKVKNNYFQFDVSEINPSSFNTTKGEIIEGTYQYLNKKYNQKNSWD</sequence>
<keyword evidence="1" id="KW-0812">Transmembrane</keyword>
<dbReference type="EMBL" id="JAJJMM010000001">
    <property type="protein sequence ID" value="MCC9066379.1"/>
    <property type="molecule type" value="Genomic_DNA"/>
</dbReference>
<protein>
    <submittedName>
        <fullName evidence="2">Uncharacterized protein</fullName>
    </submittedName>
</protein>